<evidence type="ECO:0000256" key="1">
    <source>
        <dbReference type="ARBA" id="ARBA00004141"/>
    </source>
</evidence>
<feature type="transmembrane region" description="Helical" evidence="5">
    <location>
        <begin position="34"/>
        <end position="56"/>
    </location>
</feature>
<comment type="caution">
    <text evidence="6">The sequence shown here is derived from an EMBL/GenBank/DDBJ whole genome shotgun (WGS) entry which is preliminary data.</text>
</comment>
<feature type="transmembrane region" description="Helical" evidence="5">
    <location>
        <begin position="203"/>
        <end position="225"/>
    </location>
</feature>
<keyword evidence="7" id="KW-1185">Reference proteome</keyword>
<dbReference type="InterPro" id="IPR007271">
    <property type="entry name" value="Nuc_sug_transpt"/>
</dbReference>
<dbReference type="AlphaFoldDB" id="A0AAV9XVR4"/>
<feature type="transmembrane region" description="Helical" evidence="5">
    <location>
        <begin position="170"/>
        <end position="191"/>
    </location>
</feature>
<dbReference type="InterPro" id="IPR037185">
    <property type="entry name" value="EmrE-like"/>
</dbReference>
<accession>A0AAV9XVR4</accession>
<feature type="transmembrane region" description="Helical" evidence="5">
    <location>
        <begin position="237"/>
        <end position="261"/>
    </location>
</feature>
<evidence type="ECO:0000256" key="5">
    <source>
        <dbReference type="SAM" id="Phobius"/>
    </source>
</evidence>
<evidence type="ECO:0000313" key="7">
    <source>
        <dbReference type="Proteomes" id="UP001311799"/>
    </source>
</evidence>
<evidence type="ECO:0000256" key="4">
    <source>
        <dbReference type="ARBA" id="ARBA00023136"/>
    </source>
</evidence>
<dbReference type="PIRSF" id="PIRSF005799">
    <property type="entry name" value="UDP-gal_transpt"/>
    <property type="match status" value="1"/>
</dbReference>
<evidence type="ECO:0000256" key="2">
    <source>
        <dbReference type="ARBA" id="ARBA00022692"/>
    </source>
</evidence>
<feature type="transmembrane region" description="Helical" evidence="5">
    <location>
        <begin position="294"/>
        <end position="323"/>
    </location>
</feature>
<keyword evidence="4 5" id="KW-0472">Membrane</keyword>
<protein>
    <submittedName>
        <fullName evidence="6">Nucleotide-sugar transporter</fullName>
    </submittedName>
</protein>
<organism evidence="6 7">
    <name type="scientific">Cryptosporidium xiaoi</name>
    <dbReference type="NCBI Taxonomy" id="659607"/>
    <lineage>
        <taxon>Eukaryota</taxon>
        <taxon>Sar</taxon>
        <taxon>Alveolata</taxon>
        <taxon>Apicomplexa</taxon>
        <taxon>Conoidasida</taxon>
        <taxon>Coccidia</taxon>
        <taxon>Eucoccidiorida</taxon>
        <taxon>Eimeriorina</taxon>
        <taxon>Cryptosporidiidae</taxon>
        <taxon>Cryptosporidium</taxon>
    </lineage>
</organism>
<name>A0AAV9XVR4_9CRYT</name>
<dbReference type="GO" id="GO:0015165">
    <property type="term" value="F:pyrimidine nucleotide-sugar transmembrane transporter activity"/>
    <property type="evidence" value="ECO:0007669"/>
    <property type="project" value="InterPro"/>
</dbReference>
<dbReference type="EMBL" id="JAWDEY010000032">
    <property type="protein sequence ID" value="KAK6588583.1"/>
    <property type="molecule type" value="Genomic_DNA"/>
</dbReference>
<dbReference type="SUPFAM" id="SSF103481">
    <property type="entry name" value="Multidrug resistance efflux transporter EmrE"/>
    <property type="match status" value="1"/>
</dbReference>
<keyword evidence="2 5" id="KW-0812">Transmembrane</keyword>
<evidence type="ECO:0000256" key="3">
    <source>
        <dbReference type="ARBA" id="ARBA00022989"/>
    </source>
</evidence>
<feature type="transmembrane region" description="Helical" evidence="5">
    <location>
        <begin position="81"/>
        <end position="102"/>
    </location>
</feature>
<dbReference type="GO" id="GO:0000139">
    <property type="term" value="C:Golgi membrane"/>
    <property type="evidence" value="ECO:0007669"/>
    <property type="project" value="InterPro"/>
</dbReference>
<reference evidence="6 7" key="1">
    <citation type="submission" date="2023-10" db="EMBL/GenBank/DDBJ databases">
        <title>Comparative genomics analysis reveals potential genetic determinants of host preference in Cryptosporidium xiaoi.</title>
        <authorList>
            <person name="Xiao L."/>
            <person name="Li J."/>
        </authorList>
    </citation>
    <scope>NUCLEOTIDE SEQUENCE [LARGE SCALE GENOMIC DNA]</scope>
    <source>
        <strain evidence="6 7">52996</strain>
    </source>
</reference>
<dbReference type="Pfam" id="PF04142">
    <property type="entry name" value="Nuc_sug_transp"/>
    <property type="match status" value="1"/>
</dbReference>
<sequence length="375" mass="42004">MKYVALFSLIIQTVAVIYFMRVSRIKKSNENGLYFNTCAVVMSEIVKLVFSLLIIFQEKKYCIRELINTLRNEVFHSIKSNFLVGVPGLLYVVQNNLLFIALSNLPGAVYHVTYQLKILVTAVLSVVIMKRKLSKKKWFSLLLLTTGAIMVQPGKGNSSLNQLESQGKDAFLGLCSVLLACITSGLAGVFLEKLLKDDNTTIWGRNIQLALYGIIFGYICCITGKDGVEISEKGFFYGFNTLVWLVILLQAIGGIIVAAVLKYADNILKCFGNSISIIMSCILSWHLGDYNISLLFVLGSCLVIWSIFIYGLELIFPCTNLFIKFKYLLKKNSRNNIVTKYKTLREKSSENGFDLVNIEEVIPKGVQMAIISNNV</sequence>
<keyword evidence="3 5" id="KW-1133">Transmembrane helix</keyword>
<dbReference type="Proteomes" id="UP001311799">
    <property type="component" value="Unassembled WGS sequence"/>
</dbReference>
<dbReference type="PANTHER" id="PTHR10231">
    <property type="entry name" value="NUCLEOTIDE-SUGAR TRANSMEMBRANE TRANSPORTER"/>
    <property type="match status" value="1"/>
</dbReference>
<proteinExistence type="predicted"/>
<dbReference type="NCBIfam" id="TIGR00803">
    <property type="entry name" value="nst"/>
    <property type="match status" value="1"/>
</dbReference>
<evidence type="ECO:0000313" key="6">
    <source>
        <dbReference type="EMBL" id="KAK6588583.1"/>
    </source>
</evidence>
<gene>
    <name evidence="6" type="ORF">RS030_4615</name>
</gene>
<comment type="subcellular location">
    <subcellularLocation>
        <location evidence="1">Membrane</location>
        <topology evidence="1">Multi-pass membrane protein</topology>
    </subcellularLocation>
</comment>
<feature type="transmembrane region" description="Helical" evidence="5">
    <location>
        <begin position="108"/>
        <end position="129"/>
    </location>
</feature>